<dbReference type="AlphaFoldDB" id="A0A0K9ETS3"/>
<name>A0A0K9ETS3_9ACTO</name>
<feature type="compositionally biased region" description="Polar residues" evidence="1">
    <location>
        <begin position="35"/>
        <end position="44"/>
    </location>
</feature>
<evidence type="ECO:0000313" key="5">
    <source>
        <dbReference type="Proteomes" id="UP000182744"/>
    </source>
</evidence>
<dbReference type="RefSeq" id="WP_049619769.1">
    <property type="nucleotide sequence ID" value="NZ_FNAU01000002.1"/>
</dbReference>
<reference evidence="3" key="2">
    <citation type="submission" date="2016-10" db="EMBL/GenBank/DDBJ databases">
        <authorList>
            <person name="de Groot N.N."/>
        </authorList>
    </citation>
    <scope>NUCLEOTIDE SEQUENCE [LARGE SCALE GENOMIC DNA]</scope>
    <source>
        <strain evidence="3">DSM 20639</strain>
    </source>
</reference>
<evidence type="ECO:0000256" key="1">
    <source>
        <dbReference type="SAM" id="MobiDB-lite"/>
    </source>
</evidence>
<evidence type="ECO:0000313" key="6">
    <source>
        <dbReference type="Proteomes" id="UP000269974"/>
    </source>
</evidence>
<dbReference type="Proteomes" id="UP000182744">
    <property type="component" value="Unassembled WGS sequence"/>
</dbReference>
<dbReference type="Proteomes" id="UP001273799">
    <property type="component" value="Unassembled WGS sequence"/>
</dbReference>
<reference evidence="2" key="4">
    <citation type="submission" date="2023-10" db="EMBL/GenBank/DDBJ databases">
        <title>Whole Genome based description of the genera Actinobaculum and Actinotignum reveals a complex phylogenetic relationship within the species included in the genus Actinotignum.</title>
        <authorList>
            <person name="Jensen C.S."/>
            <person name="Dargis R."/>
            <person name="Kemp M."/>
            <person name="Christensen J.J."/>
        </authorList>
    </citation>
    <scope>NUCLEOTIDE SEQUENCE</scope>
    <source>
        <strain evidence="2">Actinobaculum_suis_CCUG19206T</strain>
    </source>
</reference>
<dbReference type="EMBL" id="UYIO01000001">
    <property type="protein sequence ID" value="VDG75436.1"/>
    <property type="molecule type" value="Genomic_DNA"/>
</dbReference>
<reference evidence="5" key="1">
    <citation type="submission" date="2016-10" db="EMBL/GenBank/DDBJ databases">
        <authorList>
            <person name="Varghese N."/>
        </authorList>
    </citation>
    <scope>NUCLEOTIDE SEQUENCE [LARGE SCALE GENOMIC DNA]</scope>
    <source>
        <strain evidence="5">DSM 20639</strain>
    </source>
</reference>
<dbReference type="STRING" id="1657.ACU20_04985"/>
<organism evidence="4 6">
    <name type="scientific">Actinobaculum suis</name>
    <dbReference type="NCBI Taxonomy" id="1657"/>
    <lineage>
        <taxon>Bacteria</taxon>
        <taxon>Bacillati</taxon>
        <taxon>Actinomycetota</taxon>
        <taxon>Actinomycetes</taxon>
        <taxon>Actinomycetales</taxon>
        <taxon>Actinomycetaceae</taxon>
        <taxon>Actinobaculum</taxon>
    </lineage>
</organism>
<proteinExistence type="predicted"/>
<protein>
    <submittedName>
        <fullName evidence="2">DUF3073 domain-containing protein</fullName>
    </submittedName>
    <submittedName>
        <fullName evidence="4">Protein of uncharacterized function (DUF3073)</fullName>
    </submittedName>
</protein>
<dbReference type="Pfam" id="PF11273">
    <property type="entry name" value="DUF3073"/>
    <property type="match status" value="1"/>
</dbReference>
<keyword evidence="5" id="KW-1185">Reference proteome</keyword>
<evidence type="ECO:0000313" key="2">
    <source>
        <dbReference type="EMBL" id="MDY5152629.1"/>
    </source>
</evidence>
<accession>A0A0K9ETS3</accession>
<dbReference type="EMBL" id="JAWNFU010000001">
    <property type="protein sequence ID" value="MDY5152629.1"/>
    <property type="molecule type" value="Genomic_DNA"/>
</dbReference>
<evidence type="ECO:0000313" key="3">
    <source>
        <dbReference type="EMBL" id="SDE11801.1"/>
    </source>
</evidence>
<dbReference type="InterPro" id="IPR021426">
    <property type="entry name" value="DUF3073"/>
</dbReference>
<evidence type="ECO:0000313" key="4">
    <source>
        <dbReference type="EMBL" id="VDG75436.1"/>
    </source>
</evidence>
<feature type="region of interest" description="Disordered" evidence="1">
    <location>
        <begin position="32"/>
        <end position="57"/>
    </location>
</feature>
<sequence length="82" mass="9656">MGRGRQKAKQRKVARNLKYYTPDTDYAALERELRQQSGASNTEQTQEDSDPYAAYYDDYAEYDPWADKYEDAEDDSKDQKSR</sequence>
<gene>
    <name evidence="4" type="ORF">NCTC10327_00154</name>
    <name evidence="2" type="ORF">R6G71_00970</name>
    <name evidence="3" type="ORF">SAMN05421878_102144</name>
</gene>
<reference evidence="4 6" key="3">
    <citation type="submission" date="2018-11" db="EMBL/GenBank/DDBJ databases">
        <authorList>
            <consortium name="Pathogen Informatics"/>
        </authorList>
    </citation>
    <scope>NUCLEOTIDE SEQUENCE [LARGE SCALE GENOMIC DNA]</scope>
    <source>
        <strain evidence="4 6">NCTC10327</strain>
    </source>
</reference>
<dbReference type="EMBL" id="FNAU01000002">
    <property type="protein sequence ID" value="SDE11801.1"/>
    <property type="molecule type" value="Genomic_DNA"/>
</dbReference>
<dbReference type="Proteomes" id="UP000269974">
    <property type="component" value="Unassembled WGS sequence"/>
</dbReference>
<dbReference type="PATRIC" id="fig|1657.3.peg.1186"/>